<dbReference type="VEuPathDB" id="FungiDB:MELLADRAFT_32011"/>
<evidence type="ECO:0000256" key="2">
    <source>
        <dbReference type="ARBA" id="ARBA00004298"/>
    </source>
</evidence>
<dbReference type="PANTHER" id="PTHR15082:SF2">
    <property type="entry name" value="NADH DEHYDROGENASE [UBIQUINONE] 1 BETA SUBCOMPLEX SUBUNIT 3"/>
    <property type="match status" value="1"/>
</dbReference>
<evidence type="ECO:0000256" key="8">
    <source>
        <dbReference type="ARBA" id="ARBA00022982"/>
    </source>
</evidence>
<evidence type="ECO:0000313" key="14">
    <source>
        <dbReference type="Proteomes" id="UP000001072"/>
    </source>
</evidence>
<dbReference type="eggNOG" id="ENOG502SBXP">
    <property type="taxonomic scope" value="Eukaryota"/>
</dbReference>
<dbReference type="AlphaFoldDB" id="F4RJH0"/>
<dbReference type="GO" id="GO:0032981">
    <property type="term" value="P:mitochondrial respiratory chain complex I assembly"/>
    <property type="evidence" value="ECO:0007669"/>
    <property type="project" value="TreeGrafter"/>
</dbReference>
<comment type="function">
    <text evidence="1">Accessory subunit of the mitochondrial membrane respiratory chain NADH dehydrogenase (Complex I), that is believed not to be involved in catalysis. Complex I functions in the transfer of electrons from NADH to the respiratory chain. The immediate electron acceptor for the enzyme is believed to be ubiquinone.</text>
</comment>
<protein>
    <submittedName>
        <fullName evidence="13">Uncharacterized protein</fullName>
    </submittedName>
</protein>
<evidence type="ECO:0000256" key="10">
    <source>
        <dbReference type="ARBA" id="ARBA00023128"/>
    </source>
</evidence>
<organism evidence="14">
    <name type="scientific">Melampsora larici-populina (strain 98AG31 / pathotype 3-4-7)</name>
    <name type="common">Poplar leaf rust fungus</name>
    <dbReference type="NCBI Taxonomy" id="747676"/>
    <lineage>
        <taxon>Eukaryota</taxon>
        <taxon>Fungi</taxon>
        <taxon>Dikarya</taxon>
        <taxon>Basidiomycota</taxon>
        <taxon>Pucciniomycotina</taxon>
        <taxon>Pucciniomycetes</taxon>
        <taxon>Pucciniales</taxon>
        <taxon>Melampsoraceae</taxon>
        <taxon>Melampsora</taxon>
    </lineage>
</organism>
<dbReference type="GO" id="GO:0022900">
    <property type="term" value="P:electron transport chain"/>
    <property type="evidence" value="ECO:0007669"/>
    <property type="project" value="InterPro"/>
</dbReference>
<keyword evidence="6 12" id="KW-0812">Transmembrane</keyword>
<proteinExistence type="inferred from homology"/>
<dbReference type="RefSeq" id="XP_007409217.1">
    <property type="nucleotide sequence ID" value="XM_007409155.1"/>
</dbReference>
<dbReference type="PANTHER" id="PTHR15082">
    <property type="entry name" value="NADH-UBIQUINONE OXIDOREDUCTASE B12 SUBUNIT"/>
    <property type="match status" value="1"/>
</dbReference>
<evidence type="ECO:0000256" key="12">
    <source>
        <dbReference type="SAM" id="Phobius"/>
    </source>
</evidence>
<evidence type="ECO:0000256" key="7">
    <source>
        <dbReference type="ARBA" id="ARBA00022792"/>
    </source>
</evidence>
<keyword evidence="11 12" id="KW-0472">Membrane</keyword>
<gene>
    <name evidence="13" type="ORF">MELLADRAFT_32011</name>
</gene>
<evidence type="ECO:0000313" key="13">
    <source>
        <dbReference type="EMBL" id="EGG07310.1"/>
    </source>
</evidence>
<dbReference type="InParanoid" id="F4RJH0"/>
<keyword evidence="7" id="KW-0999">Mitochondrion inner membrane</keyword>
<dbReference type="KEGG" id="mlr:MELLADRAFT_32011"/>
<dbReference type="Pfam" id="PF08122">
    <property type="entry name" value="NDUF_B12"/>
    <property type="match status" value="1"/>
</dbReference>
<keyword evidence="5" id="KW-0679">Respiratory chain</keyword>
<keyword evidence="9 12" id="KW-1133">Transmembrane helix</keyword>
<keyword evidence="10" id="KW-0496">Mitochondrion</keyword>
<name>F4RJH0_MELLP</name>
<feature type="transmembrane region" description="Helical" evidence="12">
    <location>
        <begin position="27"/>
        <end position="44"/>
    </location>
</feature>
<dbReference type="InterPro" id="IPR012576">
    <property type="entry name" value="NDUFB3"/>
</dbReference>
<dbReference type="STRING" id="747676.F4RJH0"/>
<evidence type="ECO:0000256" key="4">
    <source>
        <dbReference type="ARBA" id="ARBA00022448"/>
    </source>
</evidence>
<evidence type="ECO:0000256" key="9">
    <source>
        <dbReference type="ARBA" id="ARBA00022989"/>
    </source>
</evidence>
<evidence type="ECO:0000256" key="1">
    <source>
        <dbReference type="ARBA" id="ARBA00003195"/>
    </source>
</evidence>
<evidence type="ECO:0000256" key="5">
    <source>
        <dbReference type="ARBA" id="ARBA00022660"/>
    </source>
</evidence>
<dbReference type="GeneID" id="18927169"/>
<dbReference type="EMBL" id="GL883104">
    <property type="protein sequence ID" value="EGG07310.1"/>
    <property type="molecule type" value="Genomic_DNA"/>
</dbReference>
<sequence>VYRDPWQKREAWRRHPIFSRREQFKNLFPGFGIALVAFSGYVVWDNLTSPDSNTIKRLKEQTAKE</sequence>
<dbReference type="HOGENOM" id="CLU_145518_2_2_1"/>
<keyword evidence="8" id="KW-0249">Electron transport</keyword>
<feature type="non-terminal residue" evidence="13">
    <location>
        <position position="65"/>
    </location>
</feature>
<reference evidence="14" key="1">
    <citation type="journal article" date="2011" name="Proc. Natl. Acad. Sci. U.S.A.">
        <title>Obligate biotrophy features unraveled by the genomic analysis of rust fungi.</title>
        <authorList>
            <person name="Duplessis S."/>
            <person name="Cuomo C.A."/>
            <person name="Lin Y.-C."/>
            <person name="Aerts A."/>
            <person name="Tisserant E."/>
            <person name="Veneault-Fourrey C."/>
            <person name="Joly D.L."/>
            <person name="Hacquard S."/>
            <person name="Amselem J."/>
            <person name="Cantarel B.L."/>
            <person name="Chiu R."/>
            <person name="Coutinho P.M."/>
            <person name="Feau N."/>
            <person name="Field M."/>
            <person name="Frey P."/>
            <person name="Gelhaye E."/>
            <person name="Goldberg J."/>
            <person name="Grabherr M.G."/>
            <person name="Kodira C.D."/>
            <person name="Kohler A."/>
            <person name="Kuees U."/>
            <person name="Lindquist E.A."/>
            <person name="Lucas S.M."/>
            <person name="Mago R."/>
            <person name="Mauceli E."/>
            <person name="Morin E."/>
            <person name="Murat C."/>
            <person name="Pangilinan J.L."/>
            <person name="Park R."/>
            <person name="Pearson M."/>
            <person name="Quesneville H."/>
            <person name="Rouhier N."/>
            <person name="Sakthikumar S."/>
            <person name="Salamov A.A."/>
            <person name="Schmutz J."/>
            <person name="Selles B."/>
            <person name="Shapiro H."/>
            <person name="Tanguay P."/>
            <person name="Tuskan G.A."/>
            <person name="Henrissat B."/>
            <person name="Van de Peer Y."/>
            <person name="Rouze P."/>
            <person name="Ellis J.G."/>
            <person name="Dodds P.N."/>
            <person name="Schein J.E."/>
            <person name="Zhong S."/>
            <person name="Hamelin R.C."/>
            <person name="Grigoriev I.V."/>
            <person name="Szabo L.J."/>
            <person name="Martin F."/>
        </authorList>
    </citation>
    <scope>NUCLEOTIDE SEQUENCE [LARGE SCALE GENOMIC DNA]</scope>
    <source>
        <strain evidence="14">98AG31 / pathotype 3-4-7</strain>
    </source>
</reference>
<keyword evidence="4" id="KW-0813">Transport</keyword>
<dbReference type="GO" id="GO:0005743">
    <property type="term" value="C:mitochondrial inner membrane"/>
    <property type="evidence" value="ECO:0007669"/>
    <property type="project" value="UniProtKB-SubCell"/>
</dbReference>
<keyword evidence="14" id="KW-1185">Reference proteome</keyword>
<dbReference type="OrthoDB" id="521512at2759"/>
<dbReference type="Proteomes" id="UP000001072">
    <property type="component" value="Unassembled WGS sequence"/>
</dbReference>
<feature type="non-terminal residue" evidence="13">
    <location>
        <position position="1"/>
    </location>
</feature>
<comment type="similarity">
    <text evidence="3">Belongs to the complex I NDUFB3 subunit family.</text>
</comment>
<evidence type="ECO:0000256" key="3">
    <source>
        <dbReference type="ARBA" id="ARBA00005667"/>
    </source>
</evidence>
<evidence type="ECO:0000256" key="6">
    <source>
        <dbReference type="ARBA" id="ARBA00022692"/>
    </source>
</evidence>
<accession>F4RJH0</accession>
<evidence type="ECO:0000256" key="11">
    <source>
        <dbReference type="ARBA" id="ARBA00023136"/>
    </source>
</evidence>
<comment type="subcellular location">
    <subcellularLocation>
        <location evidence="2">Mitochondrion inner membrane</location>
        <topology evidence="2">Single-pass membrane protein</topology>
        <orientation evidence="2">Matrix side</orientation>
    </subcellularLocation>
</comment>